<evidence type="ECO:0000259" key="11">
    <source>
        <dbReference type="Pfam" id="PF01593"/>
    </source>
</evidence>
<evidence type="ECO:0000256" key="9">
    <source>
        <dbReference type="PIRSR" id="PIRSR601613-1"/>
    </source>
</evidence>
<dbReference type="Pfam" id="PF01593">
    <property type="entry name" value="Amino_oxidase"/>
    <property type="match status" value="1"/>
</dbReference>
<keyword evidence="10" id="KW-1133">Transmembrane helix</keyword>
<evidence type="ECO:0000256" key="1">
    <source>
        <dbReference type="ARBA" id="ARBA00001974"/>
    </source>
</evidence>
<keyword evidence="10" id="KW-0274">FAD</keyword>
<feature type="transmembrane region" description="Helical" evidence="10">
    <location>
        <begin position="447"/>
        <end position="464"/>
    </location>
</feature>
<comment type="similarity">
    <text evidence="3 10">Belongs to the flavin monoamine oxidase family.</text>
</comment>
<keyword evidence="10" id="KW-0812">Transmembrane</keyword>
<protein>
    <recommendedName>
        <fullName evidence="10">Amine oxidase</fullName>
        <ecNumber evidence="10">1.4.3.-</ecNumber>
    </recommendedName>
</protein>
<dbReference type="Gene3D" id="3.50.50.60">
    <property type="entry name" value="FAD/NAD(P)-binding domain"/>
    <property type="match status" value="1"/>
</dbReference>
<evidence type="ECO:0000313" key="12">
    <source>
        <dbReference type="EMBL" id="CAL1529994.1"/>
    </source>
</evidence>
<keyword evidence="10" id="KW-0285">Flavoprotein</keyword>
<dbReference type="EMBL" id="CAXITT010000060">
    <property type="protein sequence ID" value="CAL1529994.1"/>
    <property type="molecule type" value="Genomic_DNA"/>
</dbReference>
<dbReference type="InterPro" id="IPR050703">
    <property type="entry name" value="Flavin_MAO"/>
</dbReference>
<sequence length="467" mass="52211">MYTIKNTKAKYVDLGAAYVGPTQKRVWKLINEFGLETFSTNEKEDLAYYEKGQSRRFKTIFPPVGGLISWLDMNNMIRQFEKMGAQVPLDSPWNAPKAKEWDRMTVQQFIDRHAWTRAGKYLISDSIRLNNTIGPHEVSLLYILWHYRTVEGIHMINATEGGAQETKIVGGTQTITNRLSEQIGHDNIVLGNPVVHIDQTGSDVVITALGGSQFVCQQVIVTAPLSIQAKISFAPPLPPARNQLIQRVPMGSVMKAFLYYDTPFWKEKGFCGSSNVNDKDCLITFTMDNSSPDGSVPAIVAFIVAENARKAALMTKEQRQNHVMQDLSKVFNSKKALEPTHYEEMDWSTEQYSGGCYLLAMPTGVLTSFGPILRKPVDRVYFAGTETATQWVGYMEGAIQAGERAARQILHVRGKLSEDMIDNSREDLEVKPKRLEMSFLERHAPSVPGFFGILSVAGLGAALYSKL</sequence>
<name>A0AAV2H8F9_LYMST</name>
<evidence type="ECO:0000256" key="7">
    <source>
        <dbReference type="ARBA" id="ARBA00049354"/>
    </source>
</evidence>
<evidence type="ECO:0000313" key="13">
    <source>
        <dbReference type="Proteomes" id="UP001497497"/>
    </source>
</evidence>
<dbReference type="GO" id="GO:0008131">
    <property type="term" value="F:primary methylamine oxidase activity"/>
    <property type="evidence" value="ECO:0007669"/>
    <property type="project" value="UniProtKB-ARBA"/>
</dbReference>
<dbReference type="Gene3D" id="1.10.405.10">
    <property type="entry name" value="Guanine Nucleotide Dissociation Inhibitor, domain 1"/>
    <property type="match status" value="1"/>
</dbReference>
<comment type="subcellular location">
    <subcellularLocation>
        <location evidence="2">Mitochondrion outer membrane</location>
        <topology evidence="2">Single-pass type IV membrane protein</topology>
        <orientation evidence="2">Cytoplasmic side</orientation>
    </subcellularLocation>
</comment>
<keyword evidence="10" id="KW-0472">Membrane</keyword>
<evidence type="ECO:0000256" key="2">
    <source>
        <dbReference type="ARBA" id="ARBA00004362"/>
    </source>
</evidence>
<comment type="cofactor">
    <cofactor evidence="1 10">
        <name>FAD</name>
        <dbReference type="ChEBI" id="CHEBI:57692"/>
    </cofactor>
</comment>
<dbReference type="InterPro" id="IPR002937">
    <property type="entry name" value="Amino_oxidase"/>
</dbReference>
<reference evidence="12 13" key="1">
    <citation type="submission" date="2024-04" db="EMBL/GenBank/DDBJ databases">
        <authorList>
            <consortium name="Genoscope - CEA"/>
            <person name="William W."/>
        </authorList>
    </citation>
    <scope>NUCLEOTIDE SEQUENCE [LARGE SCALE GENOMIC DNA]</scope>
</reference>
<comment type="catalytic activity">
    <reaction evidence="8">
        <text>N-acetylputrescine + O2 + H2O = 4-acetamidobutanal + H2O2 + NH4(+)</text>
        <dbReference type="Rhea" id="RHEA:70283"/>
        <dbReference type="ChEBI" id="CHEBI:7386"/>
        <dbReference type="ChEBI" id="CHEBI:15377"/>
        <dbReference type="ChEBI" id="CHEBI:15379"/>
        <dbReference type="ChEBI" id="CHEBI:16240"/>
        <dbReference type="ChEBI" id="CHEBI:28938"/>
        <dbReference type="ChEBI" id="CHEBI:58263"/>
    </reaction>
    <physiologicalReaction direction="left-to-right" evidence="8">
        <dbReference type="Rhea" id="RHEA:70284"/>
    </physiologicalReaction>
</comment>
<proteinExistence type="inferred from homology"/>
<comment type="caution">
    <text evidence="12">The sequence shown here is derived from an EMBL/GenBank/DDBJ whole genome shotgun (WGS) entry which is preliminary data.</text>
</comment>
<gene>
    <name evidence="12" type="ORF">GSLYS_00004127001</name>
</gene>
<comment type="catalytic activity">
    <reaction evidence="7">
        <text>benzylamine + O2 + H2O = benzaldehyde + H2O2 + NH4(+)</text>
        <dbReference type="Rhea" id="RHEA:59424"/>
        <dbReference type="ChEBI" id="CHEBI:15377"/>
        <dbReference type="ChEBI" id="CHEBI:15379"/>
        <dbReference type="ChEBI" id="CHEBI:16240"/>
        <dbReference type="ChEBI" id="CHEBI:17169"/>
        <dbReference type="ChEBI" id="CHEBI:28938"/>
        <dbReference type="ChEBI" id="CHEBI:225238"/>
    </reaction>
    <physiologicalReaction direction="left-to-right" evidence="7">
        <dbReference type="Rhea" id="RHEA:59425"/>
    </physiologicalReaction>
</comment>
<accession>A0AAV2H8F9</accession>
<dbReference type="Gene3D" id="6.10.250.130">
    <property type="match status" value="1"/>
</dbReference>
<evidence type="ECO:0000256" key="6">
    <source>
        <dbReference type="ARBA" id="ARBA00048448"/>
    </source>
</evidence>
<dbReference type="EC" id="1.4.3.-" evidence="10"/>
<dbReference type="SUPFAM" id="SSF51905">
    <property type="entry name" value="FAD/NAD(P)-binding domain"/>
    <property type="match status" value="1"/>
</dbReference>
<comment type="function">
    <text evidence="5">Catalyzes the oxidative deamination of primary and some secondary amines such as neurotransmitters, and exogenous amines including the tertiary amine, neurotoxin 1-methyl-4-phenyl-1,2,3,6-tetrahydropyridine (MPTP), with concomitant reduction of oxygen to hydrogen peroxide and participates in the metabolism of neuroactive and vasoactive amines in the central nervous system and peripheral tissues. Preferentially degrades benzylamine and phenylethylamine.</text>
</comment>
<comment type="catalytic activity">
    <reaction evidence="6">
        <text>a secondary aliphatic amine + O2 + H2O = a primary amine + an aldehyde + H2O2</text>
        <dbReference type="Rhea" id="RHEA:26414"/>
        <dbReference type="ChEBI" id="CHEBI:15377"/>
        <dbReference type="ChEBI" id="CHEBI:15379"/>
        <dbReference type="ChEBI" id="CHEBI:16240"/>
        <dbReference type="ChEBI" id="CHEBI:17478"/>
        <dbReference type="ChEBI" id="CHEBI:58855"/>
        <dbReference type="ChEBI" id="CHEBI:65296"/>
        <dbReference type="EC" id="1.4.3.4"/>
    </reaction>
</comment>
<dbReference type="InterPro" id="IPR001613">
    <property type="entry name" value="Flavin_amine_oxidase"/>
</dbReference>
<evidence type="ECO:0000256" key="10">
    <source>
        <dbReference type="RuleBase" id="RU362067"/>
    </source>
</evidence>
<dbReference type="PANTHER" id="PTHR43563">
    <property type="entry name" value="AMINE OXIDASE"/>
    <property type="match status" value="1"/>
</dbReference>
<evidence type="ECO:0000256" key="4">
    <source>
        <dbReference type="ARBA" id="ARBA00023002"/>
    </source>
</evidence>
<dbReference type="PRINTS" id="PR00757">
    <property type="entry name" value="AMINEOXDASEF"/>
</dbReference>
<dbReference type="PANTHER" id="PTHR43563:SF1">
    <property type="entry name" value="AMINE OXIDASE [FLAVIN-CONTAINING] B"/>
    <property type="match status" value="1"/>
</dbReference>
<feature type="domain" description="Amine oxidase" evidence="11">
    <location>
        <begin position="10"/>
        <end position="410"/>
    </location>
</feature>
<feature type="binding site" evidence="9">
    <location>
        <position position="302"/>
    </location>
    <ligand>
        <name>substrate</name>
    </ligand>
</feature>
<evidence type="ECO:0000256" key="5">
    <source>
        <dbReference type="ARBA" id="ARBA00045409"/>
    </source>
</evidence>
<evidence type="ECO:0000256" key="8">
    <source>
        <dbReference type="ARBA" id="ARBA00049430"/>
    </source>
</evidence>
<organism evidence="12 13">
    <name type="scientific">Lymnaea stagnalis</name>
    <name type="common">Great pond snail</name>
    <name type="synonym">Helix stagnalis</name>
    <dbReference type="NCBI Taxonomy" id="6523"/>
    <lineage>
        <taxon>Eukaryota</taxon>
        <taxon>Metazoa</taxon>
        <taxon>Spiralia</taxon>
        <taxon>Lophotrochozoa</taxon>
        <taxon>Mollusca</taxon>
        <taxon>Gastropoda</taxon>
        <taxon>Heterobranchia</taxon>
        <taxon>Euthyneura</taxon>
        <taxon>Panpulmonata</taxon>
        <taxon>Hygrophila</taxon>
        <taxon>Lymnaeoidea</taxon>
        <taxon>Lymnaeidae</taxon>
        <taxon>Lymnaea</taxon>
    </lineage>
</organism>
<dbReference type="GO" id="GO:0097621">
    <property type="term" value="F:monoamine oxidase activity"/>
    <property type="evidence" value="ECO:0007669"/>
    <property type="project" value="UniProtKB-EC"/>
</dbReference>
<keyword evidence="13" id="KW-1185">Reference proteome</keyword>
<keyword evidence="4 10" id="KW-0560">Oxidoreductase</keyword>
<dbReference type="Gene3D" id="3.90.660.10">
    <property type="match status" value="1"/>
</dbReference>
<feature type="binding site" evidence="9">
    <location>
        <position position="386"/>
    </location>
    <ligand>
        <name>FAD</name>
        <dbReference type="ChEBI" id="CHEBI:57692"/>
    </ligand>
</feature>
<dbReference type="AlphaFoldDB" id="A0AAV2H8F9"/>
<feature type="binding site" evidence="9">
    <location>
        <position position="194"/>
    </location>
    <ligand>
        <name>FAD</name>
        <dbReference type="ChEBI" id="CHEBI:57692"/>
    </ligand>
</feature>
<dbReference type="InterPro" id="IPR036188">
    <property type="entry name" value="FAD/NAD-bd_sf"/>
</dbReference>
<dbReference type="SUPFAM" id="SSF54373">
    <property type="entry name" value="FAD-linked reductases, C-terminal domain"/>
    <property type="match status" value="1"/>
</dbReference>
<evidence type="ECO:0000256" key="3">
    <source>
        <dbReference type="ARBA" id="ARBA00005995"/>
    </source>
</evidence>
<dbReference type="Proteomes" id="UP001497497">
    <property type="component" value="Unassembled WGS sequence"/>
</dbReference>
<dbReference type="GO" id="GO:0005741">
    <property type="term" value="C:mitochondrial outer membrane"/>
    <property type="evidence" value="ECO:0007669"/>
    <property type="project" value="UniProtKB-SubCell"/>
</dbReference>